<protein>
    <submittedName>
        <fullName evidence="1">Uncharacterized protein</fullName>
    </submittedName>
</protein>
<name>A0ABR1EUJ9_NECAM</name>
<proteinExistence type="predicted"/>
<accession>A0ABR1EUJ9</accession>
<evidence type="ECO:0000313" key="2">
    <source>
        <dbReference type="Proteomes" id="UP001303046"/>
    </source>
</evidence>
<dbReference type="EMBL" id="JAVFWL010000006">
    <property type="protein sequence ID" value="KAK6766313.1"/>
    <property type="molecule type" value="Genomic_DNA"/>
</dbReference>
<organism evidence="1 2">
    <name type="scientific">Necator americanus</name>
    <name type="common">Human hookworm</name>
    <dbReference type="NCBI Taxonomy" id="51031"/>
    <lineage>
        <taxon>Eukaryota</taxon>
        <taxon>Metazoa</taxon>
        <taxon>Ecdysozoa</taxon>
        <taxon>Nematoda</taxon>
        <taxon>Chromadorea</taxon>
        <taxon>Rhabditida</taxon>
        <taxon>Rhabditina</taxon>
        <taxon>Rhabditomorpha</taxon>
        <taxon>Strongyloidea</taxon>
        <taxon>Ancylostomatidae</taxon>
        <taxon>Bunostominae</taxon>
        <taxon>Necator</taxon>
    </lineage>
</organism>
<dbReference type="Proteomes" id="UP001303046">
    <property type="component" value="Unassembled WGS sequence"/>
</dbReference>
<sequence>MPDILSAFSSLQPWISVQTFSGDNGQIIRTGIIRKKDEQFRIDRRLNVFERKQVRTLNVSPAGTIAGSGRNSVTTRGSTRHPVKYVELIAR</sequence>
<keyword evidence="2" id="KW-1185">Reference proteome</keyword>
<evidence type="ECO:0000313" key="1">
    <source>
        <dbReference type="EMBL" id="KAK6766313.1"/>
    </source>
</evidence>
<gene>
    <name evidence="1" type="primary">Necator_chrX.g26087</name>
    <name evidence="1" type="ORF">RB195_025921</name>
</gene>
<reference evidence="1 2" key="1">
    <citation type="submission" date="2023-08" db="EMBL/GenBank/DDBJ databases">
        <title>A Necator americanus chromosomal reference genome.</title>
        <authorList>
            <person name="Ilik V."/>
            <person name="Petrzelkova K.J."/>
            <person name="Pardy F."/>
            <person name="Fuh T."/>
            <person name="Niatou-Singa F.S."/>
            <person name="Gouil Q."/>
            <person name="Baker L."/>
            <person name="Ritchie M.E."/>
            <person name="Jex A.R."/>
            <person name="Gazzola D."/>
            <person name="Li H."/>
            <person name="Toshio Fujiwara R."/>
            <person name="Zhan B."/>
            <person name="Aroian R.V."/>
            <person name="Pafco B."/>
            <person name="Schwarz E.M."/>
        </authorList>
    </citation>
    <scope>NUCLEOTIDE SEQUENCE [LARGE SCALE GENOMIC DNA]</scope>
    <source>
        <strain evidence="1 2">Aroian</strain>
        <tissue evidence="1">Whole animal</tissue>
    </source>
</reference>
<comment type="caution">
    <text evidence="1">The sequence shown here is derived from an EMBL/GenBank/DDBJ whole genome shotgun (WGS) entry which is preliminary data.</text>
</comment>